<reference evidence="1 2" key="1">
    <citation type="submission" date="2016-12" db="EMBL/GenBank/DDBJ databases">
        <title>Trade-off between light-utilization and light-protection in marine flavobacteria.</title>
        <authorList>
            <person name="Kumagai Y."/>
            <person name="Yoshizawa S."/>
            <person name="Kogure K."/>
            <person name="Iwasaki W."/>
        </authorList>
    </citation>
    <scope>NUCLEOTIDE SEQUENCE [LARGE SCALE GENOMIC DNA]</scope>
    <source>
        <strain evidence="1 2">KCTC 12100</strain>
    </source>
</reference>
<sequence>MSTLEMRKEMLELIQNEDETSLQGLYNMFKQQIHANKDIAEAEEDIKADRVCSIEVVKDFIDDWKIS</sequence>
<dbReference type="EMBL" id="MSCK01000001">
    <property type="protein sequence ID" value="PQJ73175.1"/>
    <property type="molecule type" value="Genomic_DNA"/>
</dbReference>
<dbReference type="RefSeq" id="WP_105048840.1">
    <property type="nucleotide sequence ID" value="NZ_CP150661.1"/>
</dbReference>
<evidence type="ECO:0000313" key="2">
    <source>
        <dbReference type="Proteomes" id="UP000247345"/>
    </source>
</evidence>
<dbReference type="AlphaFoldDB" id="A0A2P6CE34"/>
<proteinExistence type="predicted"/>
<dbReference type="OrthoDB" id="1202966at2"/>
<keyword evidence="2" id="KW-1185">Reference proteome</keyword>
<evidence type="ECO:0000313" key="1">
    <source>
        <dbReference type="EMBL" id="PQJ73175.1"/>
    </source>
</evidence>
<protein>
    <submittedName>
        <fullName evidence="1">Uncharacterized protein</fullName>
    </submittedName>
</protein>
<gene>
    <name evidence="1" type="ORF">BTO14_07845</name>
</gene>
<comment type="caution">
    <text evidence="1">The sequence shown here is derived from an EMBL/GenBank/DDBJ whole genome shotgun (WGS) entry which is preliminary data.</text>
</comment>
<accession>A0A2P6CE34</accession>
<dbReference type="Proteomes" id="UP000247345">
    <property type="component" value="Unassembled WGS sequence"/>
</dbReference>
<name>A0A2P6CE34_9FLAO</name>
<organism evidence="1 2">
    <name type="scientific">Polaribacter butkevichii</name>
    <dbReference type="NCBI Taxonomy" id="218490"/>
    <lineage>
        <taxon>Bacteria</taxon>
        <taxon>Pseudomonadati</taxon>
        <taxon>Bacteroidota</taxon>
        <taxon>Flavobacteriia</taxon>
        <taxon>Flavobacteriales</taxon>
        <taxon>Flavobacteriaceae</taxon>
    </lineage>
</organism>